<dbReference type="InterPro" id="IPR037066">
    <property type="entry name" value="Plug_dom_sf"/>
</dbReference>
<name>A0ABW5Z2N1_9SPHI</name>
<keyword evidence="4 7" id="KW-0812">Transmembrane</keyword>
<evidence type="ECO:0000313" key="10">
    <source>
        <dbReference type="Proteomes" id="UP001597509"/>
    </source>
</evidence>
<evidence type="ECO:0000256" key="2">
    <source>
        <dbReference type="ARBA" id="ARBA00022448"/>
    </source>
</evidence>
<organism evidence="9 10">
    <name type="scientific">Sphingobacterium anhuiense</name>
    <dbReference type="NCBI Taxonomy" id="493780"/>
    <lineage>
        <taxon>Bacteria</taxon>
        <taxon>Pseudomonadati</taxon>
        <taxon>Bacteroidota</taxon>
        <taxon>Sphingobacteriia</taxon>
        <taxon>Sphingobacteriales</taxon>
        <taxon>Sphingobacteriaceae</taxon>
        <taxon>Sphingobacterium</taxon>
    </lineage>
</organism>
<dbReference type="PROSITE" id="PS52016">
    <property type="entry name" value="TONB_DEPENDENT_REC_3"/>
    <property type="match status" value="1"/>
</dbReference>
<comment type="similarity">
    <text evidence="7">Belongs to the TonB-dependent receptor family.</text>
</comment>
<dbReference type="InterPro" id="IPR012910">
    <property type="entry name" value="Plug_dom"/>
</dbReference>
<evidence type="ECO:0000259" key="8">
    <source>
        <dbReference type="Pfam" id="PF07715"/>
    </source>
</evidence>
<proteinExistence type="inferred from homology"/>
<keyword evidence="3 7" id="KW-1134">Transmembrane beta strand</keyword>
<dbReference type="InterPro" id="IPR023997">
    <property type="entry name" value="TonB-dep_OMP_SusC/RagA_CS"/>
</dbReference>
<dbReference type="SUPFAM" id="SSF56935">
    <property type="entry name" value="Porins"/>
    <property type="match status" value="1"/>
</dbReference>
<keyword evidence="6 7" id="KW-0998">Cell outer membrane</keyword>
<dbReference type="InterPro" id="IPR008969">
    <property type="entry name" value="CarboxyPept-like_regulatory"/>
</dbReference>
<accession>A0ABW5Z2N1</accession>
<reference evidence="10" key="1">
    <citation type="journal article" date="2019" name="Int. J. Syst. Evol. Microbiol.">
        <title>The Global Catalogue of Microorganisms (GCM) 10K type strain sequencing project: providing services to taxonomists for standard genome sequencing and annotation.</title>
        <authorList>
            <consortium name="The Broad Institute Genomics Platform"/>
            <consortium name="The Broad Institute Genome Sequencing Center for Infectious Disease"/>
            <person name="Wu L."/>
            <person name="Ma J."/>
        </authorList>
    </citation>
    <scope>NUCLEOTIDE SEQUENCE [LARGE SCALE GENOMIC DNA]</scope>
    <source>
        <strain evidence="10">KCTC 22209</strain>
    </source>
</reference>
<dbReference type="Pfam" id="PF13715">
    <property type="entry name" value="CarbopepD_reg_2"/>
    <property type="match status" value="1"/>
</dbReference>
<feature type="domain" description="TonB-dependent receptor plug" evidence="8">
    <location>
        <begin position="183"/>
        <end position="297"/>
    </location>
</feature>
<comment type="caution">
    <text evidence="9">The sequence shown here is derived from an EMBL/GenBank/DDBJ whole genome shotgun (WGS) entry which is preliminary data.</text>
</comment>
<keyword evidence="2 7" id="KW-0813">Transport</keyword>
<evidence type="ECO:0000256" key="6">
    <source>
        <dbReference type="ARBA" id="ARBA00023237"/>
    </source>
</evidence>
<protein>
    <submittedName>
        <fullName evidence="9">SusC/RagA family TonB-linked outer membrane protein</fullName>
    </submittedName>
</protein>
<dbReference type="Gene3D" id="2.40.170.20">
    <property type="entry name" value="TonB-dependent receptor, beta-barrel domain"/>
    <property type="match status" value="1"/>
</dbReference>
<dbReference type="InterPro" id="IPR036942">
    <property type="entry name" value="Beta-barrel_TonB_sf"/>
</dbReference>
<evidence type="ECO:0000256" key="5">
    <source>
        <dbReference type="ARBA" id="ARBA00023136"/>
    </source>
</evidence>
<dbReference type="Gene3D" id="2.60.40.1120">
    <property type="entry name" value="Carboxypeptidase-like, regulatory domain"/>
    <property type="match status" value="1"/>
</dbReference>
<keyword evidence="5 7" id="KW-0472">Membrane</keyword>
<dbReference type="Proteomes" id="UP001597509">
    <property type="component" value="Unassembled WGS sequence"/>
</dbReference>
<evidence type="ECO:0000256" key="4">
    <source>
        <dbReference type="ARBA" id="ARBA00022692"/>
    </source>
</evidence>
<dbReference type="InterPro" id="IPR023996">
    <property type="entry name" value="TonB-dep_OMP_SusC/RagA"/>
</dbReference>
<evidence type="ECO:0000256" key="7">
    <source>
        <dbReference type="PROSITE-ProRule" id="PRU01360"/>
    </source>
</evidence>
<evidence type="ECO:0000256" key="1">
    <source>
        <dbReference type="ARBA" id="ARBA00004571"/>
    </source>
</evidence>
<dbReference type="NCBIfam" id="TIGR04056">
    <property type="entry name" value="OMP_RagA_SusC"/>
    <property type="match status" value="1"/>
</dbReference>
<dbReference type="RefSeq" id="WP_380923680.1">
    <property type="nucleotide sequence ID" value="NZ_JBHUPE010000012.1"/>
</dbReference>
<dbReference type="SUPFAM" id="SSF49464">
    <property type="entry name" value="Carboxypeptidase regulatory domain-like"/>
    <property type="match status" value="1"/>
</dbReference>
<sequence length="1095" mass="119852">MQYDQFNKKITENFTVQNLCRTQTEKFSNPLLGRSSLLKASLLLSGIFYIQLSQIQASVVSSSAPVFDLEENHGMLFNSNSARITRSNIQEQITVSGIVRDAKGLPISGVTIQVKGTDVATSTAEDGRYVITLKKGQSLSFRNIGYSSQEIVITKAGEQHVTLISMSQDIDEVVVVGYGSQQKKDVTGSIASVSMNNVRGQAIASPDQALTGQISGVQVSTSNGTPGGGPRIRIRGIGAIGAGGSPLYVIDGFPVPSSSSERSNPLTAINPSDIESMTVLKDASATAIYGSRGSNGVILINTKKGTVGKLKINVAASSGIQEVPKKGRPNMMNAMEFAQFRKEAIEDKIRYEEGREPTLNDIPEEYRNPEALGAGVDWYDAVTRIAPMSDINVSFSGGNEQVRSFVSAGYLNQSGVMLNTGFERFSVRGNVDANISNKLKLGMNIAPTLSYLKGGVSGQGRDEFFEISTPVSTIYNADGTYNPYIVSPGTFGNPNPVMFLNERVDKSSKMKVLMSAYAEYSILPKLKFKTTFNVDYQDESGEYFRPSTLANQNAPGPSIPSGNYTRGQYINWANENTLTYDYSSDNGHAISALAGYSIQSQKDKSAGFNGSQFPDDDIQTLNAAARITGGTGIEDWALISYLARVNYTFKDRYILTASFRSDGSSRFGKDNRWGSFPSVALGWRLSEEKFLKDATWVDELKLRASYGRSGNFNISNYAPLSSIGTGNYVFGGSLAPGRIMNSLGNSFLGWEKMKELNIGLDFATLNNRLTIAANYYKRNTLDLLLNTPIPQSSGFSSVTENRGDVENTGFEFSVSSINITNDNFKWNTDFNISFNRNKVIALGRSTDPIFSGASSEGNFTNVTRIGQPVGMIIGYVVDGIYQNQADLEKYASFPGAIPGNLRMRDVNGDGEITPNDDFDVIGNPYPDFTWGMTNTFSYKNFDLRVLMVGSMGQEMLHATRFYTDNIDGVFNVRKEVADRWRSEANPGSGLVPTTNGTGRGRVMYRDTHSLFIEKTDYVWIRNINFGYTFPKSIKGVIKDIRVYGNIQNPFLITGYDGNPEGTNINRGDISPLVQGLDYSAYPVPRIYTLGLNFNF</sequence>
<evidence type="ECO:0000256" key="3">
    <source>
        <dbReference type="ARBA" id="ARBA00022452"/>
    </source>
</evidence>
<keyword evidence="10" id="KW-1185">Reference proteome</keyword>
<dbReference type="NCBIfam" id="TIGR04057">
    <property type="entry name" value="SusC_RagA_signa"/>
    <property type="match status" value="1"/>
</dbReference>
<comment type="subcellular location">
    <subcellularLocation>
        <location evidence="1 7">Cell outer membrane</location>
        <topology evidence="1 7">Multi-pass membrane protein</topology>
    </subcellularLocation>
</comment>
<dbReference type="InterPro" id="IPR039426">
    <property type="entry name" value="TonB-dep_rcpt-like"/>
</dbReference>
<dbReference type="Pfam" id="PF07715">
    <property type="entry name" value="Plug"/>
    <property type="match status" value="1"/>
</dbReference>
<evidence type="ECO:0000313" key="9">
    <source>
        <dbReference type="EMBL" id="MFD2906556.1"/>
    </source>
</evidence>
<gene>
    <name evidence="9" type="ORF">ACFS6I_21700</name>
</gene>
<dbReference type="EMBL" id="JBHUPE010000012">
    <property type="protein sequence ID" value="MFD2906556.1"/>
    <property type="molecule type" value="Genomic_DNA"/>
</dbReference>
<dbReference type="Gene3D" id="2.170.130.10">
    <property type="entry name" value="TonB-dependent receptor, plug domain"/>
    <property type="match status" value="1"/>
</dbReference>